<sequence>MPNTDIVNLFSQRLIDLFPKTGSSLEPDPVFRIAPFLQWLIGPCPKPESSLHLHGRFASSRSIKK</sequence>
<gene>
    <name evidence="1" type="ORF">AOQ84DRAFT_382001</name>
</gene>
<dbReference type="EMBL" id="KV750819">
    <property type="protein sequence ID" value="OCL03075.1"/>
    <property type="molecule type" value="Genomic_DNA"/>
</dbReference>
<accession>A0A8E2ER32</accession>
<proteinExistence type="predicted"/>
<evidence type="ECO:0000313" key="1">
    <source>
        <dbReference type="EMBL" id="OCL03075.1"/>
    </source>
</evidence>
<dbReference type="Proteomes" id="UP000250140">
    <property type="component" value="Unassembled WGS sequence"/>
</dbReference>
<organism evidence="1 2">
    <name type="scientific">Glonium stellatum</name>
    <dbReference type="NCBI Taxonomy" id="574774"/>
    <lineage>
        <taxon>Eukaryota</taxon>
        <taxon>Fungi</taxon>
        <taxon>Dikarya</taxon>
        <taxon>Ascomycota</taxon>
        <taxon>Pezizomycotina</taxon>
        <taxon>Dothideomycetes</taxon>
        <taxon>Pleosporomycetidae</taxon>
        <taxon>Gloniales</taxon>
        <taxon>Gloniaceae</taxon>
        <taxon>Glonium</taxon>
    </lineage>
</organism>
<evidence type="ECO:0000313" key="2">
    <source>
        <dbReference type="Proteomes" id="UP000250140"/>
    </source>
</evidence>
<protein>
    <submittedName>
        <fullName evidence="1">Uncharacterized protein</fullName>
    </submittedName>
</protein>
<reference evidence="1 2" key="1">
    <citation type="journal article" date="2016" name="Nat. Commun.">
        <title>Ectomycorrhizal ecology is imprinted in the genome of the dominant symbiotic fungus Cenococcum geophilum.</title>
        <authorList>
            <consortium name="DOE Joint Genome Institute"/>
            <person name="Peter M."/>
            <person name="Kohler A."/>
            <person name="Ohm R.A."/>
            <person name="Kuo A."/>
            <person name="Krutzmann J."/>
            <person name="Morin E."/>
            <person name="Arend M."/>
            <person name="Barry K.W."/>
            <person name="Binder M."/>
            <person name="Choi C."/>
            <person name="Clum A."/>
            <person name="Copeland A."/>
            <person name="Grisel N."/>
            <person name="Haridas S."/>
            <person name="Kipfer T."/>
            <person name="LaButti K."/>
            <person name="Lindquist E."/>
            <person name="Lipzen A."/>
            <person name="Maire R."/>
            <person name="Meier B."/>
            <person name="Mihaltcheva S."/>
            <person name="Molinier V."/>
            <person name="Murat C."/>
            <person name="Poggeler S."/>
            <person name="Quandt C.A."/>
            <person name="Sperisen C."/>
            <person name="Tritt A."/>
            <person name="Tisserant E."/>
            <person name="Crous P.W."/>
            <person name="Henrissat B."/>
            <person name="Nehls U."/>
            <person name="Egli S."/>
            <person name="Spatafora J.W."/>
            <person name="Grigoriev I.V."/>
            <person name="Martin F.M."/>
        </authorList>
    </citation>
    <scope>NUCLEOTIDE SEQUENCE [LARGE SCALE GENOMIC DNA]</scope>
    <source>
        <strain evidence="1 2">CBS 207.34</strain>
    </source>
</reference>
<dbReference type="AlphaFoldDB" id="A0A8E2ER32"/>
<name>A0A8E2ER32_9PEZI</name>
<keyword evidence="2" id="KW-1185">Reference proteome</keyword>